<dbReference type="OrthoDB" id="4480133at2"/>
<dbReference type="PANTHER" id="PTHR43280:SF10">
    <property type="entry name" value="REGULATORY PROTEIN POCR"/>
    <property type="match status" value="1"/>
</dbReference>
<evidence type="ECO:0000256" key="2">
    <source>
        <dbReference type="ARBA" id="ARBA00023125"/>
    </source>
</evidence>
<dbReference type="InterPro" id="IPR018060">
    <property type="entry name" value="HTH_AraC"/>
</dbReference>
<dbReference type="AlphaFoldDB" id="A0A385SRT7"/>
<feature type="domain" description="HTH araC/xylS-type" evidence="4">
    <location>
        <begin position="176"/>
        <end position="274"/>
    </location>
</feature>
<dbReference type="SUPFAM" id="SSF46689">
    <property type="entry name" value="Homeodomain-like"/>
    <property type="match status" value="1"/>
</dbReference>
<evidence type="ECO:0000313" key="6">
    <source>
        <dbReference type="Proteomes" id="UP000266183"/>
    </source>
</evidence>
<organism evidence="5 6">
    <name type="scientific">Chryseolinea soli</name>
    <dbReference type="NCBI Taxonomy" id="2321403"/>
    <lineage>
        <taxon>Bacteria</taxon>
        <taxon>Pseudomonadati</taxon>
        <taxon>Bacteroidota</taxon>
        <taxon>Cytophagia</taxon>
        <taxon>Cytophagales</taxon>
        <taxon>Fulvivirgaceae</taxon>
        <taxon>Chryseolinea</taxon>
    </lineage>
</organism>
<keyword evidence="3" id="KW-0804">Transcription</keyword>
<dbReference type="EMBL" id="CP032382">
    <property type="protein sequence ID" value="AYB32685.1"/>
    <property type="molecule type" value="Genomic_DNA"/>
</dbReference>
<proteinExistence type="predicted"/>
<keyword evidence="6" id="KW-1185">Reference proteome</keyword>
<protein>
    <submittedName>
        <fullName evidence="5">AraC family transcriptional regulator</fullName>
    </submittedName>
</protein>
<dbReference type="RefSeq" id="WP_119755936.1">
    <property type="nucleotide sequence ID" value="NZ_CP032382.1"/>
</dbReference>
<dbReference type="KEGG" id="chk:D4L85_19825"/>
<keyword evidence="1" id="KW-0805">Transcription regulation</keyword>
<dbReference type="InterPro" id="IPR054015">
    <property type="entry name" value="ExsA-like_N"/>
</dbReference>
<reference evidence="6" key="1">
    <citation type="submission" date="2018-09" db="EMBL/GenBank/DDBJ databases">
        <title>Chryseolinea sp. KIS68-18 isolated from soil.</title>
        <authorList>
            <person name="Weon H.-Y."/>
            <person name="Kwon S.-W."/>
            <person name="Lee S.A."/>
        </authorList>
    </citation>
    <scope>NUCLEOTIDE SEQUENCE [LARGE SCALE GENOMIC DNA]</scope>
    <source>
        <strain evidence="6">KIS68-18</strain>
    </source>
</reference>
<dbReference type="InterPro" id="IPR009057">
    <property type="entry name" value="Homeodomain-like_sf"/>
</dbReference>
<keyword evidence="2" id="KW-0238">DNA-binding</keyword>
<evidence type="ECO:0000256" key="3">
    <source>
        <dbReference type="ARBA" id="ARBA00023163"/>
    </source>
</evidence>
<dbReference type="Proteomes" id="UP000266183">
    <property type="component" value="Chromosome"/>
</dbReference>
<dbReference type="Gene3D" id="1.10.10.60">
    <property type="entry name" value="Homeodomain-like"/>
    <property type="match status" value="1"/>
</dbReference>
<gene>
    <name evidence="5" type="ORF">D4L85_19825</name>
</gene>
<evidence type="ECO:0000313" key="5">
    <source>
        <dbReference type="EMBL" id="AYB32685.1"/>
    </source>
</evidence>
<dbReference type="GO" id="GO:0003700">
    <property type="term" value="F:DNA-binding transcription factor activity"/>
    <property type="evidence" value="ECO:0007669"/>
    <property type="project" value="InterPro"/>
</dbReference>
<name>A0A385SRT7_9BACT</name>
<dbReference type="Pfam" id="PF12833">
    <property type="entry name" value="HTH_18"/>
    <property type="match status" value="1"/>
</dbReference>
<dbReference type="Pfam" id="PF22200">
    <property type="entry name" value="ExsA_N"/>
    <property type="match status" value="1"/>
</dbReference>
<sequence length="276" mass="32090">MSDKILPITRVLEDSFVYSCAFEKQRGFEQFVPHHVLAFQFSGETHIQHQSGVIVLKKNQVLLARKHQLTKTVKIPGADKEYKIISVILTDIALQQFVSEADLTNNKKYEGENILLLKSDALMKSYFQSLLPYIEKSKKISKKLAAIKINEAIELVLNQKPSLKTFFFDFANSHKIDLQKFMLQNFHYNVPIENFAKLTGRSLAGFKRDFDKVFRTSPRKWLQEKRLAEAHYLIQQKKQKPGDIYLDLGFENLSHFYTSFKEKFGVTPETLIRQQP</sequence>
<dbReference type="GO" id="GO:0043565">
    <property type="term" value="F:sequence-specific DNA binding"/>
    <property type="evidence" value="ECO:0007669"/>
    <property type="project" value="InterPro"/>
</dbReference>
<dbReference type="PANTHER" id="PTHR43280">
    <property type="entry name" value="ARAC-FAMILY TRANSCRIPTIONAL REGULATOR"/>
    <property type="match status" value="1"/>
</dbReference>
<dbReference type="SMART" id="SM00342">
    <property type="entry name" value="HTH_ARAC"/>
    <property type="match status" value="1"/>
</dbReference>
<evidence type="ECO:0000259" key="4">
    <source>
        <dbReference type="PROSITE" id="PS01124"/>
    </source>
</evidence>
<dbReference type="PROSITE" id="PS01124">
    <property type="entry name" value="HTH_ARAC_FAMILY_2"/>
    <property type="match status" value="1"/>
</dbReference>
<accession>A0A385SRT7</accession>
<evidence type="ECO:0000256" key="1">
    <source>
        <dbReference type="ARBA" id="ARBA00023015"/>
    </source>
</evidence>